<dbReference type="CDD" id="cd00207">
    <property type="entry name" value="fer2"/>
    <property type="match status" value="1"/>
</dbReference>
<dbReference type="PANTHER" id="PTHR42895:SF2">
    <property type="entry name" value="IRON-SULFUR CLUSTER PROTEIN"/>
    <property type="match status" value="1"/>
</dbReference>
<evidence type="ECO:0000313" key="3">
    <source>
        <dbReference type="EMBL" id="MPL86871.1"/>
    </source>
</evidence>
<dbReference type="EMBL" id="VSSQ01000229">
    <property type="protein sequence ID" value="MPL86871.1"/>
    <property type="molecule type" value="Genomic_DNA"/>
</dbReference>
<organism evidence="3">
    <name type="scientific">bioreactor metagenome</name>
    <dbReference type="NCBI Taxonomy" id="1076179"/>
    <lineage>
        <taxon>unclassified sequences</taxon>
        <taxon>metagenomes</taxon>
        <taxon>ecological metagenomes</taxon>
    </lineage>
</organism>
<comment type="caution">
    <text evidence="3">The sequence shown here is derived from an EMBL/GenBank/DDBJ whole genome shotgun (WGS) entry which is preliminary data.</text>
</comment>
<evidence type="ECO:0000259" key="1">
    <source>
        <dbReference type="Pfam" id="PF14574"/>
    </source>
</evidence>
<dbReference type="SUPFAM" id="SSF54292">
    <property type="entry name" value="2Fe-2S ferredoxin-like"/>
    <property type="match status" value="1"/>
</dbReference>
<dbReference type="GO" id="GO:0051536">
    <property type="term" value="F:iron-sulfur cluster binding"/>
    <property type="evidence" value="ECO:0007669"/>
    <property type="project" value="InterPro"/>
</dbReference>
<dbReference type="InterPro" id="IPR036010">
    <property type="entry name" value="2Fe-2S_ferredoxin-like_sf"/>
</dbReference>
<proteinExistence type="predicted"/>
<dbReference type="InterPro" id="IPR012675">
    <property type="entry name" value="Beta-grasp_dom_sf"/>
</dbReference>
<dbReference type="InterPro" id="IPR052911">
    <property type="entry name" value="Corrinoid_activation_enz"/>
</dbReference>
<dbReference type="Pfam" id="PF14574">
    <property type="entry name" value="RACo_C_ter"/>
    <property type="match status" value="1"/>
</dbReference>
<evidence type="ECO:0000259" key="2">
    <source>
        <dbReference type="Pfam" id="PF17651"/>
    </source>
</evidence>
<dbReference type="InterPro" id="IPR001041">
    <property type="entry name" value="2Fe-2S_ferredoxin-type"/>
</dbReference>
<dbReference type="InterPro" id="IPR042259">
    <property type="entry name" value="Raco-like_middle_sf"/>
</dbReference>
<feature type="domain" description="RACo C-terminal" evidence="1">
    <location>
        <begin position="344"/>
        <end position="651"/>
    </location>
</feature>
<sequence>MQDKGQFDKPYSAFCQSNCRTAGECATLAFTGPVRHSWRMFVRLFSASDHAHADPCGAAPAAPSVTIAARPGQSLSQAIWLSGLVRPLPLCGGLGRCGRCRVRFVRHAPPCLPAEVDVFSASQLEAGWRLACRRQVPDPDTTAAAGAAALDLELPPENLVLPAGAQETGRLSGRGAARQILPPMTPPDLALAVDLGTTSLCWRALDMQGRAVAEGRTLNPQAGAGADVMSRLAVARVAEGRAVLAGLARRQLLGIMDSLAKSGTGRVTRLCLAANTAMTDIFLDRDVEGLCAAPYRLAHSGDETVALPDFPPLYVPPLPAPFVGGDVSAGLAALLEADVPRPFVLADLGTNGELALVTETGQLWLTSVPLGPALEGIGPECGQLAGPGVVTGFTLTPLGLAAQFYESASPDAENAADAARHHAAQGAVCPCPACQSANAGQNPEGLAAGSAAGAGVGSAGAVARGISATGYLSLLALLLRAGALRNDGQFVANPAMPLARKLAAGLEQPNLAGEPPSSGQPRSGARLRLPHGLWLAAADVEALLQVKAAFALALDALLRAADIPASNVAAVCLAGTLGEYVRPDDLETLGFVPAVLAPRVRAVGNTALDGAALLALHSKKIPPLARMCREAVVLPLVDEPNFHTDYLRRMRFGV</sequence>
<gene>
    <name evidence="3" type="primary">nqrF_6</name>
    <name evidence="3" type="ORF">SDC9_32858</name>
</gene>
<dbReference type="Gene3D" id="3.30.420.480">
    <property type="entry name" value="Domain of unknown function (DUF4445)"/>
    <property type="match status" value="1"/>
</dbReference>
<name>A0A644V6R8_9ZZZZ</name>
<dbReference type="PANTHER" id="PTHR42895">
    <property type="entry name" value="IRON-SULFUR CLUSTER-BINDING PROTEIN-RELATED"/>
    <property type="match status" value="1"/>
</dbReference>
<accession>A0A644V6R8</accession>
<reference evidence="3" key="1">
    <citation type="submission" date="2019-08" db="EMBL/GenBank/DDBJ databases">
        <authorList>
            <person name="Kucharzyk K."/>
            <person name="Murdoch R.W."/>
            <person name="Higgins S."/>
            <person name="Loffler F."/>
        </authorList>
    </citation>
    <scope>NUCLEOTIDE SEQUENCE</scope>
</reference>
<feature type="domain" description="RACo-like middle region" evidence="2">
    <location>
        <begin position="189"/>
        <end position="333"/>
    </location>
</feature>
<dbReference type="Gene3D" id="3.10.20.30">
    <property type="match status" value="1"/>
</dbReference>
<dbReference type="InterPro" id="IPR041414">
    <property type="entry name" value="Raco-like_middle"/>
</dbReference>
<dbReference type="InterPro" id="IPR027980">
    <property type="entry name" value="RACo_C"/>
</dbReference>
<dbReference type="AlphaFoldDB" id="A0A644V6R8"/>
<protein>
    <submittedName>
        <fullName evidence="3">Na(+)-translocating NADH-quinone reductase subunit F</fullName>
    </submittedName>
</protein>
<dbReference type="Pfam" id="PF17651">
    <property type="entry name" value="Raco_middle"/>
    <property type="match status" value="1"/>
</dbReference>